<evidence type="ECO:0000313" key="2">
    <source>
        <dbReference type="EMBL" id="TKR29515.1"/>
    </source>
</evidence>
<dbReference type="EMBL" id="SZUA01000003">
    <property type="protein sequence ID" value="TKR29515.1"/>
    <property type="molecule type" value="Genomic_DNA"/>
</dbReference>
<accession>A0A4U5JKC5</accession>
<evidence type="ECO:0000313" key="3">
    <source>
        <dbReference type="Proteomes" id="UP000308707"/>
    </source>
</evidence>
<name>A0A4U5JKC5_9GAMM</name>
<comment type="similarity">
    <text evidence="1">Belongs to the ROK (NagC/XylR) family.</text>
</comment>
<keyword evidence="3" id="KW-1185">Reference proteome</keyword>
<dbReference type="PANTHER" id="PTHR18964">
    <property type="entry name" value="ROK (REPRESSOR, ORF, KINASE) FAMILY"/>
    <property type="match status" value="1"/>
</dbReference>
<dbReference type="Gene3D" id="3.30.420.40">
    <property type="match status" value="2"/>
</dbReference>
<sequence>MAEAASAQRWYGVDIGGTKIELVACDGGFEVRYRRRVDTPTRDYDAFLQAIADIVRAADEELGDVCAGIGLGLPGVRDAVSGRQLSSNVPALTGREVGRDLQLRLPHPLHLGNDCQCFALSEAHGGAAEGYASMFGAIVGTGAGGGYCVDGRLIAGGNGIAGEWGHWSVPATLLARHGLPVLDCACGLRGCMERYASGSGLATIHRHLGGEFVDASAIATRAQAGDAVAQRALEIHRDLLGYGLAGLVLALDPHVIVLGGGLSKFEALYRDLPAAVATHLFEGVRVPPILPPKFGDAGGARGAALLARQRSLASLSAP</sequence>
<dbReference type="Proteomes" id="UP000308707">
    <property type="component" value="Unassembled WGS sequence"/>
</dbReference>
<dbReference type="Pfam" id="PF00480">
    <property type="entry name" value="ROK"/>
    <property type="match status" value="1"/>
</dbReference>
<evidence type="ECO:0000256" key="1">
    <source>
        <dbReference type="ARBA" id="ARBA00006479"/>
    </source>
</evidence>
<dbReference type="OrthoDB" id="9810372at2"/>
<dbReference type="SUPFAM" id="SSF53067">
    <property type="entry name" value="Actin-like ATPase domain"/>
    <property type="match status" value="1"/>
</dbReference>
<dbReference type="InterPro" id="IPR043129">
    <property type="entry name" value="ATPase_NBD"/>
</dbReference>
<dbReference type="InterPro" id="IPR000600">
    <property type="entry name" value="ROK"/>
</dbReference>
<dbReference type="RefSeq" id="WP_137267918.1">
    <property type="nucleotide sequence ID" value="NZ_SZUA01000003.1"/>
</dbReference>
<dbReference type="CDD" id="cd24057">
    <property type="entry name" value="ASKHA_NBD_ROK_NAGK"/>
    <property type="match status" value="1"/>
</dbReference>
<dbReference type="PANTHER" id="PTHR18964:SF149">
    <property type="entry name" value="BIFUNCTIONAL UDP-N-ACETYLGLUCOSAMINE 2-EPIMERASE_N-ACETYLMANNOSAMINE KINASE"/>
    <property type="match status" value="1"/>
</dbReference>
<gene>
    <name evidence="2" type="ORF">FCE95_15380</name>
</gene>
<dbReference type="AlphaFoldDB" id="A0A4U5JKC5"/>
<protein>
    <submittedName>
        <fullName evidence="2">ROK family protein</fullName>
    </submittedName>
</protein>
<organism evidence="2 3">
    <name type="scientific">Luteimonas gilva</name>
    <dbReference type="NCBI Taxonomy" id="2572684"/>
    <lineage>
        <taxon>Bacteria</taxon>
        <taxon>Pseudomonadati</taxon>
        <taxon>Pseudomonadota</taxon>
        <taxon>Gammaproteobacteria</taxon>
        <taxon>Lysobacterales</taxon>
        <taxon>Lysobacteraceae</taxon>
        <taxon>Luteimonas</taxon>
    </lineage>
</organism>
<comment type="caution">
    <text evidence="2">The sequence shown here is derived from an EMBL/GenBank/DDBJ whole genome shotgun (WGS) entry which is preliminary data.</text>
</comment>
<reference evidence="2 3" key="1">
    <citation type="submission" date="2019-04" db="EMBL/GenBank/DDBJ databases">
        <title>Reference strain of H23.</title>
        <authorList>
            <person name="Luo X."/>
        </authorList>
    </citation>
    <scope>NUCLEOTIDE SEQUENCE [LARGE SCALE GENOMIC DNA]</scope>
    <source>
        <strain evidence="2 3">H23</strain>
    </source>
</reference>
<proteinExistence type="inferred from homology"/>